<dbReference type="Proteomes" id="UP000502179">
    <property type="component" value="Chromosome"/>
</dbReference>
<evidence type="ECO:0000256" key="4">
    <source>
        <dbReference type="ARBA" id="ARBA00022692"/>
    </source>
</evidence>
<feature type="transmembrane region" description="Helical" evidence="7">
    <location>
        <begin position="415"/>
        <end position="440"/>
    </location>
</feature>
<keyword evidence="2 7" id="KW-0813">Transport</keyword>
<evidence type="ECO:0000256" key="1">
    <source>
        <dbReference type="ARBA" id="ARBA00004651"/>
    </source>
</evidence>
<dbReference type="Gene3D" id="1.10.3720.10">
    <property type="entry name" value="MetI-like"/>
    <property type="match status" value="1"/>
</dbReference>
<dbReference type="SUPFAM" id="SSF161098">
    <property type="entry name" value="MetI-like"/>
    <property type="match status" value="1"/>
</dbReference>
<feature type="transmembrane region" description="Helical" evidence="7">
    <location>
        <begin position="452"/>
        <end position="472"/>
    </location>
</feature>
<dbReference type="InterPro" id="IPR035906">
    <property type="entry name" value="MetI-like_sf"/>
</dbReference>
<comment type="similarity">
    <text evidence="7">Belongs to the binding-protein-dependent transport system permease family.</text>
</comment>
<dbReference type="InterPro" id="IPR006059">
    <property type="entry name" value="SBP"/>
</dbReference>
<dbReference type="CDD" id="cd06261">
    <property type="entry name" value="TM_PBP2"/>
    <property type="match status" value="1"/>
</dbReference>
<dbReference type="GO" id="GO:0005886">
    <property type="term" value="C:plasma membrane"/>
    <property type="evidence" value="ECO:0007669"/>
    <property type="project" value="UniProtKB-SubCell"/>
</dbReference>
<dbReference type="GO" id="GO:0055085">
    <property type="term" value="P:transmembrane transport"/>
    <property type="evidence" value="ECO:0007669"/>
    <property type="project" value="InterPro"/>
</dbReference>
<evidence type="ECO:0000313" key="8">
    <source>
        <dbReference type="EMBL" id="QIJ72082.1"/>
    </source>
</evidence>
<keyword evidence="6 7" id="KW-0472">Membrane</keyword>
<dbReference type="PANTHER" id="PTHR43005:SF1">
    <property type="entry name" value="SPERMIDINE_PUTRESCINE TRANSPORT SYSTEM PERMEASE PROTEIN"/>
    <property type="match status" value="1"/>
</dbReference>
<evidence type="ECO:0000256" key="2">
    <source>
        <dbReference type="ARBA" id="ARBA00022448"/>
    </source>
</evidence>
<dbReference type="KEGG" id="tav:G4V39_07285"/>
<name>A0A6G7PWP9_9BACT</name>
<feature type="transmembrane region" description="Helical" evidence="7">
    <location>
        <begin position="556"/>
        <end position="582"/>
    </location>
</feature>
<dbReference type="CDD" id="cd14750">
    <property type="entry name" value="PBP2_TMBP"/>
    <property type="match status" value="1"/>
</dbReference>
<keyword evidence="3" id="KW-1003">Cell membrane</keyword>
<protein>
    <submittedName>
        <fullName evidence="8">Extracellular solute-binding protein</fullName>
    </submittedName>
</protein>
<dbReference type="RefSeq" id="WP_166032299.1">
    <property type="nucleotide sequence ID" value="NZ_CP048877.1"/>
</dbReference>
<dbReference type="InterPro" id="IPR000515">
    <property type="entry name" value="MetI-like"/>
</dbReference>
<keyword evidence="4 7" id="KW-0812">Transmembrane</keyword>
<evidence type="ECO:0000256" key="3">
    <source>
        <dbReference type="ARBA" id="ARBA00022475"/>
    </source>
</evidence>
<sequence length="642" mass="72576">MRHRFFWGVTFLLGLIPSLVPAITLRMIGPEDVSGAWKEIIHRFEAQNPGITIDYITGPWSTDERQNIYIRSFLGGEPIEIVYMDITWTARFAQKGWLIPLDYWIKIPSGIFIPGALKAGYYRGRLYRLPVTADVGLLYYRRDLIPDPPRTWAKLLEYCRLKKRQACFVFQAMQYEGLTCNFLEHLWGFGGSLLNNPQKRPMIEALSFMKRLVDEDLSPRAILSYQEQQSLAAFAQGQALFMRNWPYAWQVLNRVGSPLKGKVGLVPLPRHGERPASGVLGGWGLGIARGTKDPEAAARFIKYAVSLEAQKILFRRRGEVPARRDFYHDPKVINTYPYLEAVYEALLSARPRPSYPRYSQISDSLQKHVSAVLAGIESPEGATERILRSLEGIKAGQRGGIFRRLMRDYDLRRTLFNTLIFTGLSVPLEFLLGFLVALFIDNRFPGAGPVRLVVLVPWALPTAVMAMSWQWMFNNPFGVINDLLLRAGLIAAPLDWLSHPQGAMAVAILADVWKTTPFVTIILLAGLKTIPTELKESMVLEGAGPLRRLISLTWPLILPFARVALVFRILQAVGIFDLIWVLTRGGPADSTKTICLYIYDLAFRFDDLKYASFLTLMLLIALMLISALVVRLTTPAYERRGA</sequence>
<organism evidence="8 9">
    <name type="scientific">Thermosulfuriphilus ammonigenes</name>
    <dbReference type="NCBI Taxonomy" id="1936021"/>
    <lineage>
        <taxon>Bacteria</taxon>
        <taxon>Pseudomonadati</taxon>
        <taxon>Thermodesulfobacteriota</taxon>
        <taxon>Thermodesulfobacteria</taxon>
        <taxon>Thermodesulfobacteriales</taxon>
        <taxon>Thermodesulfobacteriaceae</taxon>
        <taxon>Thermosulfuriphilus</taxon>
    </lineage>
</organism>
<evidence type="ECO:0000256" key="6">
    <source>
        <dbReference type="ARBA" id="ARBA00023136"/>
    </source>
</evidence>
<comment type="subcellular location">
    <subcellularLocation>
        <location evidence="1 7">Cell membrane</location>
        <topology evidence="1 7">Multi-pass membrane protein</topology>
    </subcellularLocation>
</comment>
<keyword evidence="9" id="KW-1185">Reference proteome</keyword>
<reference evidence="8 9" key="1">
    <citation type="submission" date="2020-02" db="EMBL/GenBank/DDBJ databases">
        <title>Genome analysis of Thermosulfuriphilus ammonigenes ST65T, an anaerobic thermophilic chemolithoautotrophic bacterium isolated from a deep-sea hydrothermal vent.</title>
        <authorList>
            <person name="Slobodkina G."/>
            <person name="Allioux M."/>
            <person name="Merkel A."/>
            <person name="Alain K."/>
            <person name="Jebbar M."/>
            <person name="Slobodkin A."/>
        </authorList>
    </citation>
    <scope>NUCLEOTIDE SEQUENCE [LARGE SCALE GENOMIC DNA]</scope>
    <source>
        <strain evidence="8 9">ST65</strain>
    </source>
</reference>
<dbReference type="Gene3D" id="3.40.190.10">
    <property type="entry name" value="Periplasmic binding protein-like II"/>
    <property type="match status" value="2"/>
</dbReference>
<dbReference type="EMBL" id="CP048877">
    <property type="protein sequence ID" value="QIJ72082.1"/>
    <property type="molecule type" value="Genomic_DNA"/>
</dbReference>
<dbReference type="PROSITE" id="PS50928">
    <property type="entry name" value="ABC_TM1"/>
    <property type="match status" value="1"/>
</dbReference>
<feature type="transmembrane region" description="Helical" evidence="7">
    <location>
        <begin position="503"/>
        <end position="527"/>
    </location>
</feature>
<evidence type="ECO:0000256" key="7">
    <source>
        <dbReference type="RuleBase" id="RU363032"/>
    </source>
</evidence>
<dbReference type="Pfam" id="PF01547">
    <property type="entry name" value="SBP_bac_1"/>
    <property type="match status" value="1"/>
</dbReference>
<proteinExistence type="inferred from homology"/>
<feature type="transmembrane region" description="Helical" evidence="7">
    <location>
        <begin position="610"/>
        <end position="630"/>
    </location>
</feature>
<accession>A0A6G7PWP9</accession>
<dbReference type="AlphaFoldDB" id="A0A6G7PWP9"/>
<keyword evidence="5 7" id="KW-1133">Transmembrane helix</keyword>
<gene>
    <name evidence="8" type="ORF">G4V39_07285</name>
</gene>
<evidence type="ECO:0000256" key="5">
    <source>
        <dbReference type="ARBA" id="ARBA00022989"/>
    </source>
</evidence>
<dbReference type="Pfam" id="PF00528">
    <property type="entry name" value="BPD_transp_1"/>
    <property type="match status" value="1"/>
</dbReference>
<dbReference type="SUPFAM" id="SSF53850">
    <property type="entry name" value="Periplasmic binding protein-like II"/>
    <property type="match status" value="1"/>
</dbReference>
<evidence type="ECO:0000313" key="9">
    <source>
        <dbReference type="Proteomes" id="UP000502179"/>
    </source>
</evidence>
<dbReference type="PANTHER" id="PTHR43005">
    <property type="entry name" value="BLR7065 PROTEIN"/>
    <property type="match status" value="1"/>
</dbReference>